<feature type="transmembrane region" description="Helical" evidence="1">
    <location>
        <begin position="12"/>
        <end position="33"/>
    </location>
</feature>
<evidence type="ECO:0000256" key="1">
    <source>
        <dbReference type="SAM" id="Phobius"/>
    </source>
</evidence>
<dbReference type="STRING" id="1538553.JT25_019430"/>
<evidence type="ECO:0000313" key="3">
    <source>
        <dbReference type="Proteomes" id="UP000030512"/>
    </source>
</evidence>
<evidence type="ECO:0008006" key="4">
    <source>
        <dbReference type="Google" id="ProtNLM"/>
    </source>
</evidence>
<keyword evidence="1" id="KW-0472">Membrane</keyword>
<accession>A0A126T995</accession>
<keyword evidence="1" id="KW-1133">Transmembrane helix</keyword>
<dbReference type="Proteomes" id="UP000030512">
    <property type="component" value="Chromosome"/>
</dbReference>
<name>A0A126T995_9GAMM</name>
<reference evidence="2 3" key="1">
    <citation type="journal article" date="2015" name="Environ. Microbiol.">
        <title>Methane oxidation coupled to nitrate reduction under hypoxia by the Gammaproteobacterium Methylomonas denitrificans, sp. nov. type strain FJG1.</title>
        <authorList>
            <person name="Kits K.D."/>
            <person name="Klotz M.G."/>
            <person name="Stein L.Y."/>
        </authorList>
    </citation>
    <scope>NUCLEOTIDE SEQUENCE [LARGE SCALE GENOMIC DNA]</scope>
    <source>
        <strain evidence="2 3">FJG1</strain>
    </source>
</reference>
<dbReference type="AlphaFoldDB" id="A0A126T995"/>
<dbReference type="OrthoDB" id="5570031at2"/>
<feature type="transmembrane region" description="Helical" evidence="1">
    <location>
        <begin position="70"/>
        <end position="90"/>
    </location>
</feature>
<protein>
    <recommendedName>
        <fullName evidence="4">Cyclic nucleotide-binding protein</fullName>
    </recommendedName>
</protein>
<proteinExistence type="predicted"/>
<sequence length="112" mass="12646">MLIEPVALSDFFLSFFSAALIILLATVYAALYAWSKISGRRAFGIAAWLIYAALLICVGVFSYVNHFNDYWLLLSLLMVLGYGWMPRLIWKLCAATHDDETHHSHQSGGHHD</sequence>
<keyword evidence="1" id="KW-0812">Transmembrane</keyword>
<gene>
    <name evidence="2" type="ORF">JT25_019430</name>
</gene>
<evidence type="ECO:0000313" key="2">
    <source>
        <dbReference type="EMBL" id="AMK78632.1"/>
    </source>
</evidence>
<organism evidence="2 3">
    <name type="scientific">Methylomonas denitrificans</name>
    <dbReference type="NCBI Taxonomy" id="1538553"/>
    <lineage>
        <taxon>Bacteria</taxon>
        <taxon>Pseudomonadati</taxon>
        <taxon>Pseudomonadota</taxon>
        <taxon>Gammaproteobacteria</taxon>
        <taxon>Methylococcales</taxon>
        <taxon>Methylococcaceae</taxon>
        <taxon>Methylomonas</taxon>
    </lineage>
</organism>
<dbReference type="KEGG" id="mdn:JT25_019430"/>
<keyword evidence="3" id="KW-1185">Reference proteome</keyword>
<dbReference type="RefSeq" id="WP_052142092.1">
    <property type="nucleotide sequence ID" value="NZ_CP014476.1"/>
</dbReference>
<feature type="transmembrane region" description="Helical" evidence="1">
    <location>
        <begin position="45"/>
        <end position="64"/>
    </location>
</feature>
<dbReference type="EMBL" id="CP014476">
    <property type="protein sequence ID" value="AMK78632.1"/>
    <property type="molecule type" value="Genomic_DNA"/>
</dbReference>